<name>A0ABD2Z3P4_9GENT</name>
<evidence type="ECO:0000313" key="1">
    <source>
        <dbReference type="EMBL" id="KAL3514107.1"/>
    </source>
</evidence>
<organism evidence="1 2">
    <name type="scientific">Cinchona calisaya</name>
    <dbReference type="NCBI Taxonomy" id="153742"/>
    <lineage>
        <taxon>Eukaryota</taxon>
        <taxon>Viridiplantae</taxon>
        <taxon>Streptophyta</taxon>
        <taxon>Embryophyta</taxon>
        <taxon>Tracheophyta</taxon>
        <taxon>Spermatophyta</taxon>
        <taxon>Magnoliopsida</taxon>
        <taxon>eudicotyledons</taxon>
        <taxon>Gunneridae</taxon>
        <taxon>Pentapetalae</taxon>
        <taxon>asterids</taxon>
        <taxon>lamiids</taxon>
        <taxon>Gentianales</taxon>
        <taxon>Rubiaceae</taxon>
        <taxon>Cinchonoideae</taxon>
        <taxon>Cinchoneae</taxon>
        <taxon>Cinchona</taxon>
    </lineage>
</organism>
<dbReference type="Proteomes" id="UP001630127">
    <property type="component" value="Unassembled WGS sequence"/>
</dbReference>
<reference evidence="1 2" key="1">
    <citation type="submission" date="2024-11" db="EMBL/GenBank/DDBJ databases">
        <title>A near-complete genome assembly of Cinchona calisaya.</title>
        <authorList>
            <person name="Lian D.C."/>
            <person name="Zhao X.W."/>
            <person name="Wei L."/>
        </authorList>
    </citation>
    <scope>NUCLEOTIDE SEQUENCE [LARGE SCALE GENOMIC DNA]</scope>
    <source>
        <tissue evidence="1">Nenye</tissue>
    </source>
</reference>
<protein>
    <submittedName>
        <fullName evidence="1">Uncharacterized protein</fullName>
    </submittedName>
</protein>
<sequence>MGDKNTRFFHQKVQIHNAKNIIISLTNDQGDLITNYDQVKKCAINFYESLFWESNQFTEAKLEKLQEVVTKNISLDHQQLLIKEVSSEEIKKLHSVCRLIRLSVQMDS</sequence>
<dbReference type="EMBL" id="JBJUIK010000011">
    <property type="protein sequence ID" value="KAL3514107.1"/>
    <property type="molecule type" value="Genomic_DNA"/>
</dbReference>
<evidence type="ECO:0000313" key="2">
    <source>
        <dbReference type="Proteomes" id="UP001630127"/>
    </source>
</evidence>
<keyword evidence="2" id="KW-1185">Reference proteome</keyword>
<accession>A0ABD2Z3P4</accession>
<gene>
    <name evidence="1" type="ORF">ACH5RR_026824</name>
</gene>
<proteinExistence type="predicted"/>
<dbReference type="AlphaFoldDB" id="A0ABD2Z3P4"/>
<comment type="caution">
    <text evidence="1">The sequence shown here is derived from an EMBL/GenBank/DDBJ whole genome shotgun (WGS) entry which is preliminary data.</text>
</comment>